<dbReference type="Pfam" id="PF01569">
    <property type="entry name" value="PAP2"/>
    <property type="match status" value="1"/>
</dbReference>
<organism evidence="3 4">
    <name type="scientific">Halalkalibacter krulwichiae</name>
    <dbReference type="NCBI Taxonomy" id="199441"/>
    <lineage>
        <taxon>Bacteria</taxon>
        <taxon>Bacillati</taxon>
        <taxon>Bacillota</taxon>
        <taxon>Bacilli</taxon>
        <taxon>Bacillales</taxon>
        <taxon>Bacillaceae</taxon>
        <taxon>Halalkalibacter</taxon>
    </lineage>
</organism>
<dbReference type="KEGG" id="bkw:BkAM31D_11705"/>
<evidence type="ECO:0000259" key="2">
    <source>
        <dbReference type="SMART" id="SM00014"/>
    </source>
</evidence>
<gene>
    <name evidence="3" type="primary">pgpB</name>
    <name evidence="3" type="ORF">BkAM31D_11705</name>
</gene>
<dbReference type="CDD" id="cd03392">
    <property type="entry name" value="PAP2_like_2"/>
    <property type="match status" value="1"/>
</dbReference>
<dbReference type="Proteomes" id="UP000193006">
    <property type="component" value="Chromosome"/>
</dbReference>
<feature type="transmembrane region" description="Helical" evidence="1">
    <location>
        <begin position="129"/>
        <end position="146"/>
    </location>
</feature>
<dbReference type="InterPro" id="IPR036938">
    <property type="entry name" value="PAP2/HPO_sf"/>
</dbReference>
<feature type="transmembrane region" description="Helical" evidence="1">
    <location>
        <begin position="153"/>
        <end position="172"/>
    </location>
</feature>
<dbReference type="PANTHER" id="PTHR14969:SF13">
    <property type="entry name" value="AT30094P"/>
    <property type="match status" value="1"/>
</dbReference>
<proteinExistence type="predicted"/>
<dbReference type="SMART" id="SM00014">
    <property type="entry name" value="acidPPc"/>
    <property type="match status" value="1"/>
</dbReference>
<feature type="transmembrane region" description="Helical" evidence="1">
    <location>
        <begin position="184"/>
        <end position="202"/>
    </location>
</feature>
<feature type="transmembrane region" description="Helical" evidence="1">
    <location>
        <begin position="88"/>
        <end position="109"/>
    </location>
</feature>
<accession>A0A1X9MAI1</accession>
<evidence type="ECO:0000313" key="4">
    <source>
        <dbReference type="Proteomes" id="UP000193006"/>
    </source>
</evidence>
<dbReference type="GO" id="GO:0008962">
    <property type="term" value="F:phosphatidylglycerophosphatase activity"/>
    <property type="evidence" value="ECO:0007669"/>
    <property type="project" value="UniProtKB-EC"/>
</dbReference>
<dbReference type="AlphaFoldDB" id="A0A1X9MAI1"/>
<protein>
    <submittedName>
        <fullName evidence="3">Phosphatidylglycerophosphatase B</fullName>
        <ecNumber evidence="3">3.1.3.27</ecNumber>
    </submittedName>
</protein>
<feature type="domain" description="Phosphatidic acid phosphatase type 2/haloperoxidase" evidence="2">
    <location>
        <begin position="88"/>
        <end position="199"/>
    </location>
</feature>
<dbReference type="InterPro" id="IPR000326">
    <property type="entry name" value="PAP2/HPO"/>
</dbReference>
<keyword evidence="3" id="KW-0378">Hydrolase</keyword>
<keyword evidence="1" id="KW-0812">Transmembrane</keyword>
<dbReference type="RefSeq" id="WP_066151294.1">
    <property type="nucleotide sequence ID" value="NZ_CP020814.1"/>
</dbReference>
<keyword evidence="1" id="KW-0472">Membrane</keyword>
<dbReference type="PANTHER" id="PTHR14969">
    <property type="entry name" value="SPHINGOSINE-1-PHOSPHATE PHOSPHOHYDROLASE"/>
    <property type="match status" value="1"/>
</dbReference>
<dbReference type="EMBL" id="CP020814">
    <property type="protein sequence ID" value="ARK30436.1"/>
    <property type="molecule type" value="Genomic_DNA"/>
</dbReference>
<feature type="transmembrane region" description="Helical" evidence="1">
    <location>
        <begin position="7"/>
        <end position="27"/>
    </location>
</feature>
<evidence type="ECO:0000256" key="1">
    <source>
        <dbReference type="SAM" id="Phobius"/>
    </source>
</evidence>
<reference evidence="3 4" key="1">
    <citation type="submission" date="2017-04" db="EMBL/GenBank/DDBJ databases">
        <title>Bacillus krulwichiae AM31D Genome sequencing and assembly.</title>
        <authorList>
            <person name="Krulwich T.A."/>
            <person name="Anastor L."/>
            <person name="Ehrlich R."/>
            <person name="Ehrlich G.D."/>
            <person name="Janto B."/>
        </authorList>
    </citation>
    <scope>NUCLEOTIDE SEQUENCE [LARGE SCALE GENOMIC DNA]</scope>
    <source>
        <strain evidence="3 4">AM31D</strain>
    </source>
</reference>
<evidence type="ECO:0000313" key="3">
    <source>
        <dbReference type="EMBL" id="ARK30436.1"/>
    </source>
</evidence>
<dbReference type="EC" id="3.1.3.27" evidence="3"/>
<dbReference type="Gene3D" id="1.20.144.10">
    <property type="entry name" value="Phosphatidic acid phosphatase type 2/haloperoxidase"/>
    <property type="match status" value="2"/>
</dbReference>
<feature type="transmembrane region" description="Helical" evidence="1">
    <location>
        <begin position="57"/>
        <end position="81"/>
    </location>
</feature>
<keyword evidence="1" id="KW-1133">Transmembrane helix</keyword>
<sequence>MKHRLWWVFFVFCILPLAGFIAISFFVSNGQVSTIDQFVIDFVKRIESPSLTNAMVFVSHLGSTGPVIVLSCIVLAMIYLNYRKKDEVILFIIVSLGSTGINQALKILFKRDRPLEQIIMETGFSYPSGHTMAAVSLYGIVTFLFWRHIPSKIGRTVLICVSSFMILVIAFSRVYLRVHYASDIIGAVLLSGIWLYLSIWVYQYSKEKHHDKEVLKKESNPKRS</sequence>
<dbReference type="SUPFAM" id="SSF48317">
    <property type="entry name" value="Acid phosphatase/Vanadium-dependent haloperoxidase"/>
    <property type="match status" value="1"/>
</dbReference>
<keyword evidence="4" id="KW-1185">Reference proteome</keyword>
<name>A0A1X9MAI1_9BACI</name>
<dbReference type="STRING" id="199441.BkAM31D_11705"/>